<dbReference type="AlphaFoldDB" id="A0A3A4F286"/>
<dbReference type="Proteomes" id="UP000266615">
    <property type="component" value="Unassembled WGS sequence"/>
</dbReference>
<comment type="caution">
    <text evidence="2">The sequence shown here is derived from an EMBL/GenBank/DDBJ whole genome shotgun (WGS) entry which is preliminary data.</text>
</comment>
<dbReference type="InterPro" id="IPR007922">
    <property type="entry name" value="DciA-like"/>
</dbReference>
<organism evidence="2 3">
    <name type="scientific">Nesterenkonia natronophila</name>
    <dbReference type="NCBI Taxonomy" id="2174932"/>
    <lineage>
        <taxon>Bacteria</taxon>
        <taxon>Bacillati</taxon>
        <taxon>Actinomycetota</taxon>
        <taxon>Actinomycetes</taxon>
        <taxon>Micrococcales</taxon>
        <taxon>Micrococcaceae</taxon>
        <taxon>Nesterenkonia</taxon>
    </lineage>
</organism>
<evidence type="ECO:0000313" key="3">
    <source>
        <dbReference type="Proteomes" id="UP000266615"/>
    </source>
</evidence>
<dbReference type="RefSeq" id="WP_119901448.1">
    <property type="nucleotide sequence ID" value="NZ_QYZP01000001.1"/>
</dbReference>
<name>A0A3A4F286_9MICC</name>
<feature type="region of interest" description="Disordered" evidence="1">
    <location>
        <begin position="22"/>
        <end position="66"/>
    </location>
</feature>
<reference evidence="2 3" key="1">
    <citation type="submission" date="2018-09" db="EMBL/GenBank/DDBJ databases">
        <title>Nesterenkonia natronophila sp. nov., an alkaliphilic actinobacteriume isolated from a soda lake, and emended description of the genus Nesterenkonia.</title>
        <authorList>
            <person name="Menes R.J."/>
            <person name="Iriarte A."/>
        </authorList>
    </citation>
    <scope>NUCLEOTIDE SEQUENCE [LARGE SCALE GENOMIC DNA]</scope>
    <source>
        <strain evidence="2 3">M8</strain>
    </source>
</reference>
<feature type="compositionally biased region" description="Low complexity" evidence="1">
    <location>
        <begin position="41"/>
        <end position="52"/>
    </location>
</feature>
<sequence length="182" mass="20292">MSEDEELPDAATVLFNRFRKAAEESGQQRLRRPPRNMSLNAAPRAASQAAPRETNDRPTQQQADLRDPKLLGEALQTLVRTRGWRAPVAVGSVISRWDQLVGEAIAQHCRPESFEDGVVTVSCDSTAWATNLKLMKPKIMDVFEHELGKGIVTEIDIRGPQAPSWKKGRYSVRGRGPRDTYG</sequence>
<protein>
    <submittedName>
        <fullName evidence="2">DUF721 domain-containing protein</fullName>
    </submittedName>
</protein>
<gene>
    <name evidence="2" type="ORF">D3250_00650</name>
</gene>
<keyword evidence="3" id="KW-1185">Reference proteome</keyword>
<dbReference type="Pfam" id="PF05258">
    <property type="entry name" value="DciA"/>
    <property type="match status" value="1"/>
</dbReference>
<evidence type="ECO:0000256" key="1">
    <source>
        <dbReference type="SAM" id="MobiDB-lite"/>
    </source>
</evidence>
<accession>A0A3A4F286</accession>
<dbReference type="OrthoDB" id="5516926at2"/>
<proteinExistence type="predicted"/>
<evidence type="ECO:0000313" key="2">
    <source>
        <dbReference type="EMBL" id="RJN32402.1"/>
    </source>
</evidence>
<dbReference type="EMBL" id="QYZP01000001">
    <property type="protein sequence ID" value="RJN32402.1"/>
    <property type="molecule type" value="Genomic_DNA"/>
</dbReference>
<dbReference type="PANTHER" id="PTHR36456:SF1">
    <property type="entry name" value="UPF0232 PROTEIN SCO3875"/>
    <property type="match status" value="1"/>
</dbReference>
<dbReference type="PANTHER" id="PTHR36456">
    <property type="entry name" value="UPF0232 PROTEIN SCO3875"/>
    <property type="match status" value="1"/>
</dbReference>